<feature type="region of interest" description="Disordered" evidence="1">
    <location>
        <begin position="1"/>
        <end position="250"/>
    </location>
</feature>
<feature type="compositionally biased region" description="Pro residues" evidence="1">
    <location>
        <begin position="1"/>
        <end position="10"/>
    </location>
</feature>
<sequence>MTLPPPPSHRPQPRRRADSEPEESLTTQLFVGQPKPGADRSADPAGPGASGPSGNQPQADATAAMPPVTGTPTAPSQPQAAPAGQPSPEPVGAAGDSAESTKMLSLEELRELAAETRDDRLDGTREQDIPRDHLPKATKADEAFAEQQAAPSVWPARQPSDAPPPPAQPPVVSPAASQAYGATPPGYGAVQPGYAAAQGHSPVQSHGAAPGYAPGHGAPSPGQSAGFGQPPGVPTGSFPQPPAQPPRKKGGLPVPAIIAIILAALIVAGSIGYIVWDVSTRSDDVQGDTPPPPPADTTEPTGEASQEPTETSGEQVAESFTTPSGNISCTISNERARCAIASFDYDPPADKPENCKVDPWGSVVVANAEGAGFSCAEAPPSSGEAQELAYGQSLEAHGMRCTSNEDGVECSHMESGKGFKIARAAANFTN</sequence>
<dbReference type="RefSeq" id="WP_102160455.1">
    <property type="nucleotide sequence ID" value="NZ_PNFZ01000001.1"/>
</dbReference>
<feature type="region of interest" description="Disordered" evidence="1">
    <location>
        <begin position="282"/>
        <end position="326"/>
    </location>
</feature>
<feature type="compositionally biased region" description="Polar residues" evidence="1">
    <location>
        <begin position="306"/>
        <end position="326"/>
    </location>
</feature>
<gene>
    <name evidence="3" type="ORF">CJ198_02585</name>
</gene>
<proteinExistence type="predicted"/>
<name>A0A2N6PL60_9MICO</name>
<feature type="compositionally biased region" description="Basic and acidic residues" evidence="1">
    <location>
        <begin position="105"/>
        <end position="142"/>
    </location>
</feature>
<keyword evidence="2" id="KW-1133">Transmembrane helix</keyword>
<evidence type="ECO:0000256" key="1">
    <source>
        <dbReference type="SAM" id="MobiDB-lite"/>
    </source>
</evidence>
<feature type="compositionally biased region" description="Low complexity" evidence="1">
    <location>
        <begin position="205"/>
        <end position="222"/>
    </location>
</feature>
<evidence type="ECO:0000313" key="3">
    <source>
        <dbReference type="EMBL" id="PMB99424.1"/>
    </source>
</evidence>
<dbReference type="OrthoDB" id="4485680at2"/>
<dbReference type="Proteomes" id="UP000235703">
    <property type="component" value="Unassembled WGS sequence"/>
</dbReference>
<comment type="caution">
    <text evidence="3">The sequence shown here is derived from an EMBL/GenBank/DDBJ whole genome shotgun (WGS) entry which is preliminary data.</text>
</comment>
<dbReference type="InterPro" id="IPR046576">
    <property type="entry name" value="DUF6636"/>
</dbReference>
<keyword evidence="2" id="KW-0812">Transmembrane</keyword>
<organism evidence="3 4">
    <name type="scientific">Brevibacterium luteolum</name>
    <dbReference type="NCBI Taxonomy" id="199591"/>
    <lineage>
        <taxon>Bacteria</taxon>
        <taxon>Bacillati</taxon>
        <taxon>Actinomycetota</taxon>
        <taxon>Actinomycetes</taxon>
        <taxon>Micrococcales</taxon>
        <taxon>Brevibacteriaceae</taxon>
        <taxon>Brevibacterium</taxon>
    </lineage>
</organism>
<reference evidence="3 4" key="1">
    <citation type="submission" date="2017-09" db="EMBL/GenBank/DDBJ databases">
        <title>Bacterial strain isolated from the female urinary microbiota.</title>
        <authorList>
            <person name="Thomas-White K."/>
            <person name="Kumar N."/>
            <person name="Forster S."/>
            <person name="Putonti C."/>
            <person name="Lawley T."/>
            <person name="Wolfe A.J."/>
        </authorList>
    </citation>
    <scope>NUCLEOTIDE SEQUENCE [LARGE SCALE GENOMIC DNA]</scope>
    <source>
        <strain evidence="3 4">UMB0680</strain>
    </source>
</reference>
<accession>A0A2N6PL60</accession>
<evidence type="ECO:0000313" key="4">
    <source>
        <dbReference type="Proteomes" id="UP000235703"/>
    </source>
</evidence>
<keyword evidence="4" id="KW-1185">Reference proteome</keyword>
<keyword evidence="2" id="KW-0472">Membrane</keyword>
<evidence type="ECO:0000256" key="2">
    <source>
        <dbReference type="SAM" id="Phobius"/>
    </source>
</evidence>
<protein>
    <submittedName>
        <fullName evidence="3">Uncharacterized protein</fullName>
    </submittedName>
</protein>
<feature type="compositionally biased region" description="Low complexity" evidence="1">
    <location>
        <begin position="43"/>
        <end position="54"/>
    </location>
</feature>
<feature type="compositionally biased region" description="Pro residues" evidence="1">
    <location>
        <begin position="161"/>
        <end position="172"/>
    </location>
</feature>
<dbReference type="AlphaFoldDB" id="A0A2N6PL60"/>
<dbReference type="EMBL" id="PNFZ01000001">
    <property type="protein sequence ID" value="PMB99424.1"/>
    <property type="molecule type" value="Genomic_DNA"/>
</dbReference>
<dbReference type="Pfam" id="PF20341">
    <property type="entry name" value="DUF6636"/>
    <property type="match status" value="1"/>
</dbReference>
<feature type="transmembrane region" description="Helical" evidence="2">
    <location>
        <begin position="254"/>
        <end position="276"/>
    </location>
</feature>
<feature type="compositionally biased region" description="Low complexity" evidence="1">
    <location>
        <begin position="70"/>
        <end position="86"/>
    </location>
</feature>